<gene>
    <name evidence="5" type="ORF">EKH77_03260</name>
</gene>
<keyword evidence="3" id="KW-0804">Transcription</keyword>
<dbReference type="Proteomes" id="UP000267900">
    <property type="component" value="Chromosome"/>
</dbReference>
<protein>
    <submittedName>
        <fullName evidence="5">MarR family transcriptional regulator</fullName>
    </submittedName>
</protein>
<keyword evidence="2" id="KW-0238">DNA-binding</keyword>
<dbReference type="Gene3D" id="1.10.10.10">
    <property type="entry name" value="Winged helix-like DNA-binding domain superfamily/Winged helix DNA-binding domain"/>
    <property type="match status" value="1"/>
</dbReference>
<evidence type="ECO:0000256" key="1">
    <source>
        <dbReference type="ARBA" id="ARBA00023015"/>
    </source>
</evidence>
<dbReference type="PANTHER" id="PTHR39515">
    <property type="entry name" value="CONSERVED PROTEIN"/>
    <property type="match status" value="1"/>
</dbReference>
<dbReference type="GO" id="GO:0003700">
    <property type="term" value="F:DNA-binding transcription factor activity"/>
    <property type="evidence" value="ECO:0007669"/>
    <property type="project" value="InterPro"/>
</dbReference>
<dbReference type="OrthoDB" id="3215377at2"/>
<sequence length="155" mass="16882">MKDREQPTAAPAPSAELTEAAARLRVLTGQLTRRLRAASEGTDVTLSQAAALSRLDREGPATTVALARAERVRPQSMGATLAALEEAGLVERSPHPSDRRQAIMSLTDQGRLRLAEVRREREGWIARALAERLDEREQAVVVEALGLLARLAEED</sequence>
<evidence type="ECO:0000256" key="3">
    <source>
        <dbReference type="ARBA" id="ARBA00023163"/>
    </source>
</evidence>
<dbReference type="InterPro" id="IPR023187">
    <property type="entry name" value="Tscrpt_reg_MarR-type_CS"/>
</dbReference>
<evidence type="ECO:0000259" key="4">
    <source>
        <dbReference type="PROSITE" id="PS50995"/>
    </source>
</evidence>
<evidence type="ECO:0000313" key="5">
    <source>
        <dbReference type="EMBL" id="AZQ70365.1"/>
    </source>
</evidence>
<accession>A0A3S9PDC1</accession>
<dbReference type="Pfam" id="PF01047">
    <property type="entry name" value="MarR"/>
    <property type="match status" value="1"/>
</dbReference>
<dbReference type="InterPro" id="IPR052526">
    <property type="entry name" value="HTH-type_Bedaq_tolerance"/>
</dbReference>
<dbReference type="PROSITE" id="PS01117">
    <property type="entry name" value="HTH_MARR_1"/>
    <property type="match status" value="1"/>
</dbReference>
<proteinExistence type="predicted"/>
<dbReference type="EMBL" id="CP034587">
    <property type="protein sequence ID" value="AZQ70365.1"/>
    <property type="molecule type" value="Genomic_DNA"/>
</dbReference>
<reference evidence="5 6" key="1">
    <citation type="submission" date="2018-12" db="EMBL/GenBank/DDBJ databases">
        <title>The whole draft genome of Streptomyce luteoverticillatus CGMCC 15060.</title>
        <authorList>
            <person name="Feng Z."/>
            <person name="Chen G."/>
            <person name="Zhang J."/>
            <person name="Zhu H."/>
            <person name="Yu X."/>
            <person name="Zhang W."/>
            <person name="Zhang X."/>
        </authorList>
    </citation>
    <scope>NUCLEOTIDE SEQUENCE [LARGE SCALE GENOMIC DNA]</scope>
    <source>
        <strain evidence="5 6">CGMCC 15060</strain>
    </source>
</reference>
<dbReference type="SMART" id="SM00347">
    <property type="entry name" value="HTH_MARR"/>
    <property type="match status" value="1"/>
</dbReference>
<name>A0A3S9PDC1_STRLT</name>
<dbReference type="AlphaFoldDB" id="A0A3S9PDC1"/>
<keyword evidence="6" id="KW-1185">Reference proteome</keyword>
<feature type="domain" description="HTH marR-type" evidence="4">
    <location>
        <begin position="17"/>
        <end position="150"/>
    </location>
</feature>
<organism evidence="5 6">
    <name type="scientific">Streptomyces luteoverticillatus</name>
    <name type="common">Streptoverticillium luteoverticillatus</name>
    <dbReference type="NCBI Taxonomy" id="66425"/>
    <lineage>
        <taxon>Bacteria</taxon>
        <taxon>Bacillati</taxon>
        <taxon>Actinomycetota</taxon>
        <taxon>Actinomycetes</taxon>
        <taxon>Kitasatosporales</taxon>
        <taxon>Streptomycetaceae</taxon>
        <taxon>Streptomyces</taxon>
    </lineage>
</organism>
<evidence type="ECO:0000313" key="6">
    <source>
        <dbReference type="Proteomes" id="UP000267900"/>
    </source>
</evidence>
<dbReference type="InterPro" id="IPR036390">
    <property type="entry name" value="WH_DNA-bd_sf"/>
</dbReference>
<dbReference type="PANTHER" id="PTHR39515:SF2">
    <property type="entry name" value="HTH-TYPE TRANSCRIPTIONAL REGULATOR RV0880"/>
    <property type="match status" value="1"/>
</dbReference>
<evidence type="ECO:0000256" key="2">
    <source>
        <dbReference type="ARBA" id="ARBA00023125"/>
    </source>
</evidence>
<dbReference type="SUPFAM" id="SSF46785">
    <property type="entry name" value="Winged helix' DNA-binding domain"/>
    <property type="match status" value="1"/>
</dbReference>
<dbReference type="PROSITE" id="PS50995">
    <property type="entry name" value="HTH_MARR_2"/>
    <property type="match status" value="1"/>
</dbReference>
<keyword evidence="1" id="KW-0805">Transcription regulation</keyword>
<dbReference type="InterPro" id="IPR036388">
    <property type="entry name" value="WH-like_DNA-bd_sf"/>
</dbReference>
<dbReference type="RefSeq" id="WP_126912930.1">
    <property type="nucleotide sequence ID" value="NZ_CP034587.1"/>
</dbReference>
<dbReference type="Gene3D" id="1.10.287.100">
    <property type="match status" value="1"/>
</dbReference>
<dbReference type="InterPro" id="IPR000835">
    <property type="entry name" value="HTH_MarR-typ"/>
</dbReference>
<dbReference type="GO" id="GO:0003677">
    <property type="term" value="F:DNA binding"/>
    <property type="evidence" value="ECO:0007669"/>
    <property type="project" value="UniProtKB-KW"/>
</dbReference>